<keyword evidence="2" id="KW-0540">Nuclease</keyword>
<feature type="domain" description="Endonuclease/exonuclease/phosphatase" evidence="1">
    <location>
        <begin position="43"/>
        <end position="263"/>
    </location>
</feature>
<name>A0ABW3EPN7_9ACTN</name>
<evidence type="ECO:0000313" key="3">
    <source>
        <dbReference type="Proteomes" id="UP001596972"/>
    </source>
</evidence>
<dbReference type="RefSeq" id="WP_378298426.1">
    <property type="nucleotide sequence ID" value="NZ_JBHTJA010000018.1"/>
</dbReference>
<evidence type="ECO:0000313" key="2">
    <source>
        <dbReference type="EMBL" id="MFD0901207.1"/>
    </source>
</evidence>
<dbReference type="SUPFAM" id="SSF56219">
    <property type="entry name" value="DNase I-like"/>
    <property type="match status" value="1"/>
</dbReference>
<keyword evidence="3" id="KW-1185">Reference proteome</keyword>
<dbReference type="Gene3D" id="3.60.10.10">
    <property type="entry name" value="Endonuclease/exonuclease/phosphatase"/>
    <property type="match status" value="1"/>
</dbReference>
<proteinExistence type="predicted"/>
<dbReference type="InterPro" id="IPR005135">
    <property type="entry name" value="Endo/exonuclease/phosphatase"/>
</dbReference>
<evidence type="ECO:0000259" key="1">
    <source>
        <dbReference type="Pfam" id="PF03372"/>
    </source>
</evidence>
<reference evidence="3" key="1">
    <citation type="journal article" date="2019" name="Int. J. Syst. Evol. Microbiol.">
        <title>The Global Catalogue of Microorganisms (GCM) 10K type strain sequencing project: providing services to taxonomists for standard genome sequencing and annotation.</title>
        <authorList>
            <consortium name="The Broad Institute Genomics Platform"/>
            <consortium name="The Broad Institute Genome Sequencing Center for Infectious Disease"/>
            <person name="Wu L."/>
            <person name="Ma J."/>
        </authorList>
    </citation>
    <scope>NUCLEOTIDE SEQUENCE [LARGE SCALE GENOMIC DNA]</scope>
    <source>
        <strain evidence="3">JCM 31202</strain>
    </source>
</reference>
<dbReference type="InterPro" id="IPR036691">
    <property type="entry name" value="Endo/exonu/phosph_ase_sf"/>
</dbReference>
<dbReference type="Pfam" id="PF03372">
    <property type="entry name" value="Exo_endo_phos"/>
    <property type="match status" value="1"/>
</dbReference>
<keyword evidence="2" id="KW-0378">Hydrolase</keyword>
<dbReference type="Proteomes" id="UP001596972">
    <property type="component" value="Unassembled WGS sequence"/>
</dbReference>
<dbReference type="EMBL" id="JBHTJA010000018">
    <property type="protein sequence ID" value="MFD0901207.1"/>
    <property type="molecule type" value="Genomic_DNA"/>
</dbReference>
<keyword evidence="2" id="KW-0255">Endonuclease</keyword>
<organism evidence="2 3">
    <name type="scientific">Actinomadura sediminis</name>
    <dbReference type="NCBI Taxonomy" id="1038904"/>
    <lineage>
        <taxon>Bacteria</taxon>
        <taxon>Bacillati</taxon>
        <taxon>Actinomycetota</taxon>
        <taxon>Actinomycetes</taxon>
        <taxon>Streptosporangiales</taxon>
        <taxon>Thermomonosporaceae</taxon>
        <taxon>Actinomadura</taxon>
    </lineage>
</organism>
<dbReference type="GO" id="GO:0004519">
    <property type="term" value="F:endonuclease activity"/>
    <property type="evidence" value="ECO:0007669"/>
    <property type="project" value="UniProtKB-KW"/>
</dbReference>
<gene>
    <name evidence="2" type="ORF">ACFQ11_12460</name>
</gene>
<comment type="caution">
    <text evidence="2">The sequence shown here is derived from an EMBL/GenBank/DDBJ whole genome shotgun (WGS) entry which is preliminary data.</text>
</comment>
<sequence>MTAAAVIVTIAGAGAAIKGVPGGGPAHADSVPRELPSATVNAVTWNVCGEARPGCPLGGDPDGLAAKIVERAGTTVVGGREVEPNAVLLQEVCAGQVDTLRDDDDLDGWSWEFAEYPGGGECADEQGRLGLALGTAAALAGTETEELPAPEGDGRIALCGEVDAWGARVCVTQFTPAAADPAGEWRTKQAGALAEFAGSGRVVIGGDLADGPKSAVLDPLYAAYNECDQGPGTTRTGDETLQDWRGTAIAKHDFIFMSKSASVSCGVPAEHVESSHHRPLSAAVRFR</sequence>
<accession>A0ABW3EPN7</accession>
<protein>
    <submittedName>
        <fullName evidence="2">Endonuclease/exonuclease/phosphatase family protein</fullName>
    </submittedName>
</protein>